<accession>A0A653EY86</accession>
<dbReference type="AlphaFoldDB" id="A0A653EY86"/>
<proteinExistence type="predicted"/>
<organism evidence="3">
    <name type="scientific">Mycobacterium riyadhense</name>
    <dbReference type="NCBI Taxonomy" id="486698"/>
    <lineage>
        <taxon>Bacteria</taxon>
        <taxon>Bacillati</taxon>
        <taxon>Actinomycetota</taxon>
        <taxon>Actinomycetes</taxon>
        <taxon>Mycobacteriales</taxon>
        <taxon>Mycobacteriaceae</taxon>
        <taxon>Mycobacterium</taxon>
    </lineage>
</organism>
<dbReference type="EMBL" id="LR589131">
    <property type="protein sequence ID" value="VTP02303.1"/>
    <property type="molecule type" value="Genomic_DNA"/>
</dbReference>
<feature type="transmembrane region" description="Helical" evidence="2">
    <location>
        <begin position="41"/>
        <end position="59"/>
    </location>
</feature>
<reference evidence="3" key="1">
    <citation type="submission" date="2019-05" db="EMBL/GenBank/DDBJ databases">
        <authorList>
            <person name="Naeem R."/>
            <person name="Antony C."/>
            <person name="Guan Q."/>
        </authorList>
    </citation>
    <scope>NUCLEOTIDE SEQUENCE</scope>
    <source>
        <strain evidence="3">2</strain>
    </source>
</reference>
<keyword evidence="2" id="KW-1133">Transmembrane helix</keyword>
<keyword evidence="2" id="KW-0812">Transmembrane</keyword>
<dbReference type="InterPro" id="IPR050206">
    <property type="entry name" value="FtsK/SpoIIIE/SftA"/>
</dbReference>
<feature type="transmembrane region" description="Helical" evidence="2">
    <location>
        <begin position="71"/>
        <end position="89"/>
    </location>
</feature>
<name>A0A653EY86_9MYCO</name>
<dbReference type="PANTHER" id="PTHR22683:SF1">
    <property type="entry name" value="TYPE VII SECRETION SYSTEM PROTEIN ESSC"/>
    <property type="match status" value="1"/>
</dbReference>
<evidence type="ECO:0000256" key="1">
    <source>
        <dbReference type="SAM" id="MobiDB-lite"/>
    </source>
</evidence>
<protein>
    <submittedName>
        <fullName evidence="3">ESX-1 secretion system protein EccCa1</fullName>
    </submittedName>
</protein>
<dbReference type="PANTHER" id="PTHR22683">
    <property type="entry name" value="SPORULATION PROTEIN RELATED"/>
    <property type="match status" value="1"/>
</dbReference>
<keyword evidence="2" id="KW-0472">Membrane</keyword>
<evidence type="ECO:0000313" key="3">
    <source>
        <dbReference type="EMBL" id="VTP02303.1"/>
    </source>
</evidence>
<gene>
    <name evidence="3" type="primary">eccCa1_8</name>
    <name evidence="3" type="ORF">BIN_B_04457</name>
</gene>
<sequence>MSTKRFEPGTRATPPKVDGGKQALPDCPVAPRRLPLTKAQIILPSVMGAAFVGMVAMIVTQPGLRSGPMGFFSLFLPVMMIGSFAGIFLQGRFAGADNKALSPAALDEERREYMNGLDEARDVIHKDAQRQFENFRFFHPEPSLLRGLVGSSRMWEREPGDSGLGLHFGFVRVGTGTSDLAKKLATQSLGRPSDYEPVAYHALQKFVLEQSKVAGIAKPLSLKAIPLMTLVGEDGPETVYGLVRAMICQAACFHSPNDLKIMVVTDDASRWEWVKWLPHCQHSDLVDSGGPARMVWTSPQQMEAAVGVHLHNSRKNFGTSGGIEVPHWLVFNDQRRVDSEWDALNRKGSGGVAGVTFVRVVVQEEQL</sequence>
<feature type="region of interest" description="Disordered" evidence="1">
    <location>
        <begin position="1"/>
        <end position="23"/>
    </location>
</feature>
<evidence type="ECO:0000256" key="2">
    <source>
        <dbReference type="SAM" id="Phobius"/>
    </source>
</evidence>